<dbReference type="GO" id="GO:0005886">
    <property type="term" value="C:plasma membrane"/>
    <property type="evidence" value="ECO:0007669"/>
    <property type="project" value="TreeGrafter"/>
</dbReference>
<dbReference type="AlphaFoldDB" id="A0A3B4C7U7"/>
<evidence type="ECO:0000313" key="3">
    <source>
        <dbReference type="Ensembl" id="ENSPNAP00000007753.1"/>
    </source>
</evidence>
<dbReference type="PROSITE" id="PS50104">
    <property type="entry name" value="TIR"/>
    <property type="match status" value="1"/>
</dbReference>
<gene>
    <name evidence="3" type="primary">TIRAP</name>
</gene>
<dbReference type="Pfam" id="PF13676">
    <property type="entry name" value="TIR_2"/>
    <property type="match status" value="1"/>
</dbReference>
<dbReference type="GeneTree" id="ENSGT00510000048428"/>
<protein>
    <recommendedName>
        <fullName evidence="2">TIR domain-containing protein</fullName>
    </recommendedName>
</protein>
<dbReference type="PANTHER" id="PTHR22662">
    <property type="entry name" value="TIRAP"/>
    <property type="match status" value="1"/>
</dbReference>
<dbReference type="GO" id="GO:2000343">
    <property type="term" value="P:positive regulation of chemokine (C-X-C motif) ligand 2 production"/>
    <property type="evidence" value="ECO:0007669"/>
    <property type="project" value="TreeGrafter"/>
</dbReference>
<reference evidence="3 4" key="1">
    <citation type="submission" date="2020-10" db="EMBL/GenBank/DDBJ databases">
        <title>Pygocentrus nattereri (red-bellied piranha) genome, fPygNat1, primary haplotype.</title>
        <authorList>
            <person name="Myers G."/>
            <person name="Meyer A."/>
            <person name="Karagic N."/>
            <person name="Pippel M."/>
            <person name="Winkler S."/>
            <person name="Tracey A."/>
            <person name="Wood J."/>
            <person name="Formenti G."/>
            <person name="Howe K."/>
            <person name="Fedrigo O."/>
            <person name="Jarvis E.D."/>
        </authorList>
    </citation>
    <scope>NUCLEOTIDE SEQUENCE [LARGE SCALE GENOMIC DNA]</scope>
</reference>
<dbReference type="OMA" id="CEGPMSQ"/>
<keyword evidence="4" id="KW-1185">Reference proteome</keyword>
<dbReference type="GO" id="GO:0035663">
    <property type="term" value="F:Toll-like receptor 2 binding"/>
    <property type="evidence" value="ECO:0007669"/>
    <property type="project" value="TreeGrafter"/>
</dbReference>
<dbReference type="InterPro" id="IPR000157">
    <property type="entry name" value="TIR_dom"/>
</dbReference>
<dbReference type="PANTHER" id="PTHR22662:SF0">
    <property type="entry name" value="TOLL_INTERLEUKIN-1 RECEPTOR DOMAIN-CONTAINING ADAPTER PROTEIN"/>
    <property type="match status" value="1"/>
</dbReference>
<dbReference type="GeneID" id="108443052"/>
<dbReference type="SUPFAM" id="SSF52200">
    <property type="entry name" value="Toll/Interleukin receptor TIR domain"/>
    <property type="match status" value="1"/>
</dbReference>
<dbReference type="GO" id="GO:0032760">
    <property type="term" value="P:positive regulation of tumor necrosis factor production"/>
    <property type="evidence" value="ECO:0007669"/>
    <property type="project" value="TreeGrafter"/>
</dbReference>
<dbReference type="GO" id="GO:0034142">
    <property type="term" value="P:toll-like receptor 4 signaling pathway"/>
    <property type="evidence" value="ECO:0007669"/>
    <property type="project" value="TreeGrafter"/>
</dbReference>
<accession>A0A3B4C7U7</accession>
<reference evidence="3" key="3">
    <citation type="submission" date="2025-09" db="UniProtKB">
        <authorList>
            <consortium name="Ensembl"/>
        </authorList>
    </citation>
    <scope>IDENTIFICATION</scope>
</reference>
<feature type="region of interest" description="Disordered" evidence="1">
    <location>
        <begin position="25"/>
        <end position="50"/>
    </location>
</feature>
<feature type="domain" description="TIR" evidence="2">
    <location>
        <begin position="96"/>
        <end position="229"/>
    </location>
</feature>
<sequence length="253" mass="28744">MMERKNDSRIFGWFHQYFTKPKNESISDNRRKHVQNNESSSGVKSPSVNSSYDAVTHTDCNSPALSLYSFSYSTCSSQGSSKPFPTALNAPFRLTCRYDVCVCHSEKNISQAHSLVSFLESPSRGLRCYLQTRDSPLGGAVSTELCNAVQSSHCWVLLISPNFLQDDWCLYQMHQVICEGPMSQRIIPAVLDMHISEIPHELRFFYTVDLNRNHEAGYAQVYRTVLQYLKDHTVSQSQSGTEDHVEFSGMVDY</sequence>
<dbReference type="InterPro" id="IPR017279">
    <property type="entry name" value="Tol-interleuk_rcpt_adapt_Tirap"/>
</dbReference>
<reference evidence="3" key="2">
    <citation type="submission" date="2025-08" db="UniProtKB">
        <authorList>
            <consortium name="Ensembl"/>
        </authorList>
    </citation>
    <scope>IDENTIFICATION</scope>
</reference>
<organism evidence="3 4">
    <name type="scientific">Pygocentrus nattereri</name>
    <name type="common">Red-bellied piranha</name>
    <dbReference type="NCBI Taxonomy" id="42514"/>
    <lineage>
        <taxon>Eukaryota</taxon>
        <taxon>Metazoa</taxon>
        <taxon>Chordata</taxon>
        <taxon>Craniata</taxon>
        <taxon>Vertebrata</taxon>
        <taxon>Euteleostomi</taxon>
        <taxon>Actinopterygii</taxon>
        <taxon>Neopterygii</taxon>
        <taxon>Teleostei</taxon>
        <taxon>Ostariophysi</taxon>
        <taxon>Characiformes</taxon>
        <taxon>Characoidei</taxon>
        <taxon>Pygocentrus</taxon>
    </lineage>
</organism>
<dbReference type="OrthoDB" id="9424455at2759"/>
<name>A0A3B4C7U7_PYGNA</name>
<dbReference type="Ensembl" id="ENSPNAT00000001308.2">
    <property type="protein sequence ID" value="ENSPNAP00000007753.1"/>
    <property type="gene ID" value="ENSPNAG00000002769.2"/>
</dbReference>
<dbReference type="SMART" id="SM00255">
    <property type="entry name" value="TIR"/>
    <property type="match status" value="1"/>
</dbReference>
<proteinExistence type="predicted"/>
<dbReference type="Proteomes" id="UP001501920">
    <property type="component" value="Chromosome 7"/>
</dbReference>
<dbReference type="GO" id="GO:0043123">
    <property type="term" value="P:positive regulation of canonical NF-kappaB signal transduction"/>
    <property type="evidence" value="ECO:0007669"/>
    <property type="project" value="TreeGrafter"/>
</dbReference>
<evidence type="ECO:0000259" key="2">
    <source>
        <dbReference type="PROSITE" id="PS50104"/>
    </source>
</evidence>
<dbReference type="STRING" id="42514.ENSPNAP00000007753"/>
<dbReference type="InterPro" id="IPR035897">
    <property type="entry name" value="Toll_tir_struct_dom_sf"/>
</dbReference>
<feature type="compositionally biased region" description="Low complexity" evidence="1">
    <location>
        <begin position="36"/>
        <end position="50"/>
    </location>
</feature>
<evidence type="ECO:0000313" key="4">
    <source>
        <dbReference type="Proteomes" id="UP001501920"/>
    </source>
</evidence>
<dbReference type="GO" id="GO:0035662">
    <property type="term" value="F:Toll-like receptor 4 binding"/>
    <property type="evidence" value="ECO:0007669"/>
    <property type="project" value="TreeGrafter"/>
</dbReference>
<dbReference type="Gene3D" id="3.40.50.10140">
    <property type="entry name" value="Toll/interleukin-1 receptor homology (TIR) domain"/>
    <property type="match status" value="1"/>
</dbReference>
<dbReference type="GO" id="GO:0005737">
    <property type="term" value="C:cytoplasm"/>
    <property type="evidence" value="ECO:0007669"/>
    <property type="project" value="TreeGrafter"/>
</dbReference>
<evidence type="ECO:0000256" key="1">
    <source>
        <dbReference type="SAM" id="MobiDB-lite"/>
    </source>
</evidence>